<comment type="caution">
    <text evidence="5">The sequence shown here is derived from an EMBL/GenBank/DDBJ whole genome shotgun (WGS) entry which is preliminary data.</text>
</comment>
<evidence type="ECO:0000313" key="6">
    <source>
        <dbReference type="Proteomes" id="UP000466307"/>
    </source>
</evidence>
<feature type="domain" description="AMP-binding enzyme C-terminal" evidence="4">
    <location>
        <begin position="419"/>
        <end position="493"/>
    </location>
</feature>
<dbReference type="RefSeq" id="WP_059036187.1">
    <property type="nucleotide sequence ID" value="NZ_JAADZU010000012.1"/>
</dbReference>
<dbReference type="Pfam" id="PF00501">
    <property type="entry name" value="AMP-binding"/>
    <property type="match status" value="1"/>
</dbReference>
<dbReference type="EMBL" id="JAADZU010000012">
    <property type="protein sequence ID" value="NDK89095.1"/>
    <property type="molecule type" value="Genomic_DNA"/>
</dbReference>
<dbReference type="PROSITE" id="PS00455">
    <property type="entry name" value="AMP_BINDING"/>
    <property type="match status" value="1"/>
</dbReference>
<evidence type="ECO:0000256" key="2">
    <source>
        <dbReference type="ARBA" id="ARBA00022598"/>
    </source>
</evidence>
<dbReference type="InterPro" id="IPR020845">
    <property type="entry name" value="AMP-binding_CS"/>
</dbReference>
<organism evidence="5 6">
    <name type="scientific">Gordonia desulfuricans</name>
    <dbReference type="NCBI Taxonomy" id="89051"/>
    <lineage>
        <taxon>Bacteria</taxon>
        <taxon>Bacillati</taxon>
        <taxon>Actinomycetota</taxon>
        <taxon>Actinomycetes</taxon>
        <taxon>Mycobacteriales</taxon>
        <taxon>Gordoniaceae</taxon>
        <taxon>Gordonia</taxon>
    </lineage>
</organism>
<feature type="domain" description="AMP-dependent synthetase/ligase" evidence="3">
    <location>
        <begin position="9"/>
        <end position="369"/>
    </location>
</feature>
<protein>
    <submittedName>
        <fullName evidence="5">Long-chain fatty acid--CoA ligase</fullName>
    </submittedName>
</protein>
<dbReference type="GO" id="GO:0031956">
    <property type="term" value="F:medium-chain fatty acid-CoA ligase activity"/>
    <property type="evidence" value="ECO:0007669"/>
    <property type="project" value="TreeGrafter"/>
</dbReference>
<dbReference type="InterPro" id="IPR045851">
    <property type="entry name" value="AMP-bd_C_sf"/>
</dbReference>
<evidence type="ECO:0000256" key="1">
    <source>
        <dbReference type="ARBA" id="ARBA00006432"/>
    </source>
</evidence>
<dbReference type="AlphaFoldDB" id="A0A7K3LLG4"/>
<dbReference type="PANTHER" id="PTHR43201:SF5">
    <property type="entry name" value="MEDIUM-CHAIN ACYL-COA LIGASE ACSF2, MITOCHONDRIAL"/>
    <property type="match status" value="1"/>
</dbReference>
<comment type="similarity">
    <text evidence="1">Belongs to the ATP-dependent AMP-binding enzyme family.</text>
</comment>
<evidence type="ECO:0000259" key="3">
    <source>
        <dbReference type="Pfam" id="PF00501"/>
    </source>
</evidence>
<accession>A0A7K3LLG4</accession>
<dbReference type="Gene3D" id="3.30.300.30">
    <property type="match status" value="1"/>
</dbReference>
<dbReference type="Proteomes" id="UP000466307">
    <property type="component" value="Unassembled WGS sequence"/>
</dbReference>
<reference evidence="5 6" key="1">
    <citation type="submission" date="2020-01" db="EMBL/GenBank/DDBJ databases">
        <title>Investigation of new actinobacteria for the biodesulphurisation of diesel fuel.</title>
        <authorList>
            <person name="Athi Narayanan S.M."/>
        </authorList>
    </citation>
    <scope>NUCLEOTIDE SEQUENCE [LARGE SCALE GENOMIC DNA]</scope>
    <source>
        <strain evidence="5 6">213E</strain>
    </source>
</reference>
<dbReference type="GO" id="GO:0006631">
    <property type="term" value="P:fatty acid metabolic process"/>
    <property type="evidence" value="ECO:0007669"/>
    <property type="project" value="TreeGrafter"/>
</dbReference>
<dbReference type="Gene3D" id="3.40.50.12780">
    <property type="entry name" value="N-terminal domain of ligase-like"/>
    <property type="match status" value="1"/>
</dbReference>
<proteinExistence type="inferred from homology"/>
<gene>
    <name evidence="5" type="ORF">GYA93_05795</name>
</gene>
<dbReference type="InterPro" id="IPR042099">
    <property type="entry name" value="ANL_N_sf"/>
</dbReference>
<evidence type="ECO:0000313" key="5">
    <source>
        <dbReference type="EMBL" id="NDK89095.1"/>
    </source>
</evidence>
<evidence type="ECO:0000259" key="4">
    <source>
        <dbReference type="Pfam" id="PF13193"/>
    </source>
</evidence>
<dbReference type="Pfam" id="PF13193">
    <property type="entry name" value="AMP-binding_C"/>
    <property type="match status" value="1"/>
</dbReference>
<dbReference type="SUPFAM" id="SSF56801">
    <property type="entry name" value="Acetyl-CoA synthetase-like"/>
    <property type="match status" value="1"/>
</dbReference>
<dbReference type="InterPro" id="IPR025110">
    <property type="entry name" value="AMP-bd_C"/>
</dbReference>
<sequence>MATLHGQLTRNAHRLPDKTALIFGDTEHTYRDLDELTDRYANALISLGVQKGDRVGLMSANSDRFLIAFYGALKAGAIVSPFNPRSTARELHYLLEDSGATVLLFAGATVAAVSGLDRLEPAPDVRILSIDGTDGYDDLHALAVSTPARAPGVDVAEDDDCIIIYTSGTTGRPKGAFFDHHRMLWVGHSVSALGLNIFDRQLHVAPLYHCAELVLFALSGLSLGTTHVVLAEFEPTAVADALAEHRISVFLGVPTMYQMMLRLPDLTERDLSAWRLGFFGAAPMPASMVSRLVETLPTVGFVQLCGPTEGGPTGMYSSPEDVVARPDATGRRPIPNAEVRVVTPDGDDVGPGETGEVIIRGETVMKGYWNKPDATSEAIRDGWLHTGDLATKDADGYMTLVDRLKDMIITGGRNVYSVEVENALAAHPDVLDVAVVSQLDEHFGETIVAVVMPIEGREVTLESLRAFAAEYISDYKLPRELVIRPIPRNPSGKILKHVLRAQVRGE</sequence>
<dbReference type="PANTHER" id="PTHR43201">
    <property type="entry name" value="ACYL-COA SYNTHETASE"/>
    <property type="match status" value="1"/>
</dbReference>
<keyword evidence="2 5" id="KW-0436">Ligase</keyword>
<keyword evidence="6" id="KW-1185">Reference proteome</keyword>
<dbReference type="InterPro" id="IPR000873">
    <property type="entry name" value="AMP-dep_synth/lig_dom"/>
</dbReference>
<name>A0A7K3LLG4_9ACTN</name>